<evidence type="ECO:0000313" key="3">
    <source>
        <dbReference type="Proteomes" id="UP001597168"/>
    </source>
</evidence>
<dbReference type="InterPro" id="IPR002213">
    <property type="entry name" value="UDP_glucos_trans"/>
</dbReference>
<evidence type="ECO:0000259" key="1">
    <source>
        <dbReference type="Pfam" id="PF06722"/>
    </source>
</evidence>
<proteinExistence type="predicted"/>
<keyword evidence="3" id="KW-1185">Reference proteome</keyword>
<dbReference type="SUPFAM" id="SSF53756">
    <property type="entry name" value="UDP-Glycosyltransferase/glycogen phosphorylase"/>
    <property type="match status" value="1"/>
</dbReference>
<comment type="caution">
    <text evidence="2">The sequence shown here is derived from an EMBL/GenBank/DDBJ whole genome shotgun (WGS) entry which is preliminary data.</text>
</comment>
<dbReference type="PANTHER" id="PTHR48050">
    <property type="entry name" value="STEROL 3-BETA-GLUCOSYLTRANSFERASE"/>
    <property type="match status" value="1"/>
</dbReference>
<dbReference type="EMBL" id="JBHTLK010000001">
    <property type="protein sequence ID" value="MFD1145576.1"/>
    <property type="molecule type" value="Genomic_DNA"/>
</dbReference>
<name>A0ABW3QNA5_9PSEU</name>
<dbReference type="InterPro" id="IPR010610">
    <property type="entry name" value="EryCIII-like_C"/>
</dbReference>
<reference evidence="3" key="1">
    <citation type="journal article" date="2019" name="Int. J. Syst. Evol. Microbiol.">
        <title>The Global Catalogue of Microorganisms (GCM) 10K type strain sequencing project: providing services to taxonomists for standard genome sequencing and annotation.</title>
        <authorList>
            <consortium name="The Broad Institute Genomics Platform"/>
            <consortium name="The Broad Institute Genome Sequencing Center for Infectious Disease"/>
            <person name="Wu L."/>
            <person name="Ma J."/>
        </authorList>
    </citation>
    <scope>NUCLEOTIDE SEQUENCE [LARGE SCALE GENOMIC DNA]</scope>
    <source>
        <strain evidence="3">CCUG 60214</strain>
    </source>
</reference>
<dbReference type="CDD" id="cd03784">
    <property type="entry name" value="GT1_Gtf-like"/>
    <property type="match status" value="1"/>
</dbReference>
<feature type="domain" description="Erythromycin biosynthesis protein CIII-like C-terminal" evidence="1">
    <location>
        <begin position="226"/>
        <end position="369"/>
    </location>
</feature>
<accession>A0ABW3QNA5</accession>
<evidence type="ECO:0000313" key="2">
    <source>
        <dbReference type="EMBL" id="MFD1145576.1"/>
    </source>
</evidence>
<dbReference type="Gene3D" id="3.40.50.2000">
    <property type="entry name" value="Glycogen Phosphorylase B"/>
    <property type="match status" value="2"/>
</dbReference>
<gene>
    <name evidence="2" type="ORF">ACFQ3T_00390</name>
</gene>
<dbReference type="Pfam" id="PF06722">
    <property type="entry name" value="EryCIII-like_C"/>
    <property type="match status" value="1"/>
</dbReference>
<protein>
    <submittedName>
        <fullName evidence="2">Glycosyltransferase</fullName>
    </submittedName>
</protein>
<sequence>MRVLFTFTGGVGHFYPLVPLASAVAAAGHTVAFAAGPARRAAIEAAGFAAFAVGEGNGDEVPERRPLLAPDREREDRDLRDGFVRVGARRSLPHYLDLFTRWRPDVVVCEEVDFGGVLAAEKLGLPYANVQVIAAGSFVRPSVIGEALAELRAGLGLPPDPDVAMLRRHLLLSPFPPSFRDPAFPLPDTAFPIRPPVGPSARSDTPTVYFTLGTVFNTESGDLFARVLAGLRDLPVDVVATVGEHVDPTEFGEQPARVRVVRYLPQAEILPRCDLVVSHGGSGSVIGALAHGLPTVLLPLGADQPHNADQCVRLGVGKQLDPVAVTPGDVRDAVAEVLADPGRRQAAERVRAEMLSLPEPAEAVPLLERLAAART</sequence>
<dbReference type="PANTHER" id="PTHR48050:SF13">
    <property type="entry name" value="STEROL 3-BETA-GLUCOSYLTRANSFERASE UGT80A2"/>
    <property type="match status" value="1"/>
</dbReference>
<dbReference type="InterPro" id="IPR050426">
    <property type="entry name" value="Glycosyltransferase_28"/>
</dbReference>
<organism evidence="2 3">
    <name type="scientific">Saccharothrix hoggarensis</name>
    <dbReference type="NCBI Taxonomy" id="913853"/>
    <lineage>
        <taxon>Bacteria</taxon>
        <taxon>Bacillati</taxon>
        <taxon>Actinomycetota</taxon>
        <taxon>Actinomycetes</taxon>
        <taxon>Pseudonocardiales</taxon>
        <taxon>Pseudonocardiaceae</taxon>
        <taxon>Saccharothrix</taxon>
    </lineage>
</organism>
<dbReference type="RefSeq" id="WP_380718421.1">
    <property type="nucleotide sequence ID" value="NZ_JBHTLK010000001.1"/>
</dbReference>
<dbReference type="Proteomes" id="UP001597168">
    <property type="component" value="Unassembled WGS sequence"/>
</dbReference>